<sequence>MESQFQSDSFKRFEMLLKKTETFSHCLSAGDVEMAGARQIFGMASLMPNLESLNQKDVASKSSKGGHQRIETEGDHRHRKTEKEEDEELINQVKRSETLVRHVCLQL</sequence>
<evidence type="ECO:0000256" key="1">
    <source>
        <dbReference type="SAM" id="MobiDB-lite"/>
    </source>
</evidence>
<evidence type="ECO:0000313" key="3">
    <source>
        <dbReference type="Proteomes" id="UP000271098"/>
    </source>
</evidence>
<dbReference type="AlphaFoldDB" id="A0A183ENZ3"/>
<protein>
    <submittedName>
        <fullName evidence="4">BAR domain-containing protein</fullName>
    </submittedName>
</protein>
<keyword evidence="3" id="KW-1185">Reference proteome</keyword>
<dbReference type="OrthoDB" id="5872535at2759"/>
<organism evidence="4">
    <name type="scientific">Gongylonema pulchrum</name>
    <dbReference type="NCBI Taxonomy" id="637853"/>
    <lineage>
        <taxon>Eukaryota</taxon>
        <taxon>Metazoa</taxon>
        <taxon>Ecdysozoa</taxon>
        <taxon>Nematoda</taxon>
        <taxon>Chromadorea</taxon>
        <taxon>Rhabditida</taxon>
        <taxon>Spirurina</taxon>
        <taxon>Spiruromorpha</taxon>
        <taxon>Spiruroidea</taxon>
        <taxon>Gongylonematidae</taxon>
        <taxon>Gongylonema</taxon>
    </lineage>
</organism>
<dbReference type="WBParaSite" id="GPUH_0002271101-mRNA-1">
    <property type="protein sequence ID" value="GPUH_0002271101-mRNA-1"/>
    <property type="gene ID" value="GPUH_0002271101"/>
</dbReference>
<name>A0A183ENZ3_9BILA</name>
<dbReference type="Proteomes" id="UP000271098">
    <property type="component" value="Unassembled WGS sequence"/>
</dbReference>
<reference evidence="4" key="1">
    <citation type="submission" date="2016-06" db="UniProtKB">
        <authorList>
            <consortium name="WormBaseParasite"/>
        </authorList>
    </citation>
    <scope>IDENTIFICATION</scope>
</reference>
<reference evidence="2 3" key="2">
    <citation type="submission" date="2018-11" db="EMBL/GenBank/DDBJ databases">
        <authorList>
            <consortium name="Pathogen Informatics"/>
        </authorList>
    </citation>
    <scope>NUCLEOTIDE SEQUENCE [LARGE SCALE GENOMIC DNA]</scope>
</reference>
<feature type="region of interest" description="Disordered" evidence="1">
    <location>
        <begin position="56"/>
        <end position="90"/>
    </location>
</feature>
<proteinExistence type="predicted"/>
<evidence type="ECO:0000313" key="4">
    <source>
        <dbReference type="WBParaSite" id="GPUH_0002271101-mRNA-1"/>
    </source>
</evidence>
<gene>
    <name evidence="2" type="ORF">GPUH_LOCUS22684</name>
</gene>
<dbReference type="EMBL" id="UYRT01095690">
    <property type="protein sequence ID" value="VDN40392.1"/>
    <property type="molecule type" value="Genomic_DNA"/>
</dbReference>
<accession>A0A183ENZ3</accession>
<evidence type="ECO:0000313" key="2">
    <source>
        <dbReference type="EMBL" id="VDN40392.1"/>
    </source>
</evidence>
<feature type="compositionally biased region" description="Polar residues" evidence="1">
    <location>
        <begin position="56"/>
        <end position="65"/>
    </location>
</feature>